<dbReference type="GO" id="GO:0003700">
    <property type="term" value="F:DNA-binding transcription factor activity"/>
    <property type="evidence" value="ECO:0007669"/>
    <property type="project" value="InterPro"/>
</dbReference>
<dbReference type="Gene3D" id="3.20.80.10">
    <property type="entry name" value="Regulatory factor, effector binding domain"/>
    <property type="match status" value="1"/>
</dbReference>
<protein>
    <submittedName>
        <fullName evidence="5">AraC family transcriptional regulator</fullName>
    </submittedName>
</protein>
<dbReference type="GO" id="GO:0043565">
    <property type="term" value="F:sequence-specific DNA binding"/>
    <property type="evidence" value="ECO:0007669"/>
    <property type="project" value="InterPro"/>
</dbReference>
<dbReference type="PROSITE" id="PS01124">
    <property type="entry name" value="HTH_ARAC_FAMILY_2"/>
    <property type="match status" value="1"/>
</dbReference>
<evidence type="ECO:0000313" key="5">
    <source>
        <dbReference type="EMBL" id="PRX53954.1"/>
    </source>
</evidence>
<evidence type="ECO:0000256" key="1">
    <source>
        <dbReference type="ARBA" id="ARBA00023015"/>
    </source>
</evidence>
<dbReference type="EMBL" id="PVYX01000002">
    <property type="protein sequence ID" value="PRX53954.1"/>
    <property type="molecule type" value="Genomic_DNA"/>
</dbReference>
<dbReference type="SMART" id="SM00342">
    <property type="entry name" value="HTH_ARAC"/>
    <property type="match status" value="1"/>
</dbReference>
<dbReference type="InterPro" id="IPR020449">
    <property type="entry name" value="Tscrpt_reg_AraC-type_HTH"/>
</dbReference>
<dbReference type="InterPro" id="IPR018060">
    <property type="entry name" value="HTH_AraC"/>
</dbReference>
<dbReference type="Pfam" id="PF06445">
    <property type="entry name" value="GyrI-like"/>
    <property type="match status" value="1"/>
</dbReference>
<dbReference type="InterPro" id="IPR009057">
    <property type="entry name" value="Homeodomain-like_sf"/>
</dbReference>
<dbReference type="InterPro" id="IPR050908">
    <property type="entry name" value="SmbC-like"/>
</dbReference>
<evidence type="ECO:0000256" key="2">
    <source>
        <dbReference type="ARBA" id="ARBA00023125"/>
    </source>
</evidence>
<comment type="caution">
    <text evidence="5">The sequence shown here is derived from an EMBL/GenBank/DDBJ whole genome shotgun (WGS) entry which is preliminary data.</text>
</comment>
<name>A0A2T0M8X8_9FLAO</name>
<organism evidence="5 6">
    <name type="scientific">Flagellimonas meridianipacifica</name>
    <dbReference type="NCBI Taxonomy" id="1080225"/>
    <lineage>
        <taxon>Bacteria</taxon>
        <taxon>Pseudomonadati</taxon>
        <taxon>Bacteroidota</taxon>
        <taxon>Flavobacteriia</taxon>
        <taxon>Flavobacteriales</taxon>
        <taxon>Flavobacteriaceae</taxon>
        <taxon>Flagellimonas</taxon>
    </lineage>
</organism>
<proteinExistence type="predicted"/>
<dbReference type="Pfam" id="PF12833">
    <property type="entry name" value="HTH_18"/>
    <property type="match status" value="1"/>
</dbReference>
<dbReference type="PRINTS" id="PR00032">
    <property type="entry name" value="HTHARAC"/>
</dbReference>
<dbReference type="InterPro" id="IPR011256">
    <property type="entry name" value="Reg_factor_effector_dom_sf"/>
</dbReference>
<evidence type="ECO:0000256" key="3">
    <source>
        <dbReference type="ARBA" id="ARBA00023163"/>
    </source>
</evidence>
<dbReference type="PANTHER" id="PTHR40055">
    <property type="entry name" value="TRANSCRIPTIONAL REGULATOR YGIV-RELATED"/>
    <property type="match status" value="1"/>
</dbReference>
<dbReference type="InterPro" id="IPR029442">
    <property type="entry name" value="GyrI-like"/>
</dbReference>
<keyword evidence="1" id="KW-0805">Transcription regulation</keyword>
<keyword evidence="2" id="KW-0238">DNA-binding</keyword>
<feature type="domain" description="HTH araC/xylS-type" evidence="4">
    <location>
        <begin position="17"/>
        <end position="115"/>
    </location>
</feature>
<dbReference type="AlphaFoldDB" id="A0A2T0M8X8"/>
<reference evidence="5 6" key="1">
    <citation type="submission" date="2018-03" db="EMBL/GenBank/DDBJ databases">
        <title>Genomic Encyclopedia of Archaeal and Bacterial Type Strains, Phase II (KMG-II): from individual species to whole genera.</title>
        <authorList>
            <person name="Goeker M."/>
        </authorList>
    </citation>
    <scope>NUCLEOTIDE SEQUENCE [LARGE SCALE GENOMIC DNA]</scope>
    <source>
        <strain evidence="5 6">DSM 25027</strain>
    </source>
</reference>
<keyword evidence="3" id="KW-0804">Transcription</keyword>
<dbReference type="InterPro" id="IPR010499">
    <property type="entry name" value="AraC_E-bd"/>
</dbReference>
<dbReference type="SMART" id="SM00871">
    <property type="entry name" value="AraC_E_bind"/>
    <property type="match status" value="1"/>
</dbReference>
<gene>
    <name evidence="5" type="ORF">CLV81_2347</name>
</gene>
<dbReference type="SUPFAM" id="SSF55136">
    <property type="entry name" value="Probable bacterial effector-binding domain"/>
    <property type="match status" value="1"/>
</dbReference>
<keyword evidence="6" id="KW-1185">Reference proteome</keyword>
<evidence type="ECO:0000259" key="4">
    <source>
        <dbReference type="PROSITE" id="PS01124"/>
    </source>
</evidence>
<dbReference type="SUPFAM" id="SSF46689">
    <property type="entry name" value="Homeodomain-like"/>
    <property type="match status" value="2"/>
</dbReference>
<sequence length="305" mass="35524">MTDIDKEIQADYRNRINRVFKFIDQNLESDLSLNTVSEIAFFSPFHFHRVFKFVTGETLNGYVTRKRIEKSATELLHKNGTTTEIAHKFGFSDNSSYSRTFKKYFGVSPTEFKKQNPNRHSKIRQLESKNGQEYPDYEKYICVINNLKNWIKMNAKIEIKEMPKMDLAFVSSIGPQNLEMAYGKLMQWATPKGLINDQTKMITVYHDSFKVTEADKVRMSASVLLDKPIETEGEIGLTTIESGKFIVGSFEIGLNEFEKSWTGLFVWMNENGYKKVDREPFEIYHNNFNEHPQRKAIVDFCIPIE</sequence>
<dbReference type="Proteomes" id="UP000237640">
    <property type="component" value="Unassembled WGS sequence"/>
</dbReference>
<dbReference type="OrthoDB" id="9816011at2"/>
<dbReference type="PANTHER" id="PTHR40055:SF2">
    <property type="entry name" value="DNA GYRASE INHIBITOR"/>
    <property type="match status" value="1"/>
</dbReference>
<accession>A0A2T0M8X8</accession>
<dbReference type="Gene3D" id="1.10.10.60">
    <property type="entry name" value="Homeodomain-like"/>
    <property type="match status" value="2"/>
</dbReference>
<evidence type="ECO:0000313" key="6">
    <source>
        <dbReference type="Proteomes" id="UP000237640"/>
    </source>
</evidence>